<dbReference type="Gene3D" id="1.25.40.20">
    <property type="entry name" value="Ankyrin repeat-containing domain"/>
    <property type="match status" value="1"/>
</dbReference>
<dbReference type="EMBL" id="SDOX01000070">
    <property type="protein sequence ID" value="TFJ83106.1"/>
    <property type="molecule type" value="Genomic_DNA"/>
</dbReference>
<evidence type="ECO:0000313" key="2">
    <source>
        <dbReference type="EMBL" id="TFJ83106.1"/>
    </source>
</evidence>
<feature type="region of interest" description="Disordered" evidence="1">
    <location>
        <begin position="1"/>
        <end position="120"/>
    </location>
</feature>
<protein>
    <submittedName>
        <fullName evidence="2">Uncharacterized protein</fullName>
    </submittedName>
</protein>
<feature type="compositionally biased region" description="Acidic residues" evidence="1">
    <location>
        <begin position="14"/>
        <end position="23"/>
    </location>
</feature>
<dbReference type="AlphaFoldDB" id="A0A4D9CVZ1"/>
<evidence type="ECO:0000313" key="3">
    <source>
        <dbReference type="Proteomes" id="UP000355283"/>
    </source>
</evidence>
<dbReference type="SUPFAM" id="SSF48403">
    <property type="entry name" value="Ankyrin repeat"/>
    <property type="match status" value="1"/>
</dbReference>
<dbReference type="InterPro" id="IPR036770">
    <property type="entry name" value="Ankyrin_rpt-contain_sf"/>
</dbReference>
<organism evidence="2 3">
    <name type="scientific">Nannochloropsis salina CCMP1776</name>
    <dbReference type="NCBI Taxonomy" id="1027361"/>
    <lineage>
        <taxon>Eukaryota</taxon>
        <taxon>Sar</taxon>
        <taxon>Stramenopiles</taxon>
        <taxon>Ochrophyta</taxon>
        <taxon>Eustigmatophyceae</taxon>
        <taxon>Eustigmatales</taxon>
        <taxon>Monodopsidaceae</taxon>
        <taxon>Microchloropsis</taxon>
        <taxon>Microchloropsis salina</taxon>
    </lineage>
</organism>
<feature type="compositionally biased region" description="Basic and acidic residues" evidence="1">
    <location>
        <begin position="94"/>
        <end position="111"/>
    </location>
</feature>
<dbReference type="OrthoDB" id="10417583at2759"/>
<feature type="region of interest" description="Disordered" evidence="1">
    <location>
        <begin position="259"/>
        <end position="284"/>
    </location>
</feature>
<feature type="compositionally biased region" description="Basic and acidic residues" evidence="1">
    <location>
        <begin position="50"/>
        <end position="87"/>
    </location>
</feature>
<evidence type="ECO:0000256" key="1">
    <source>
        <dbReference type="SAM" id="MobiDB-lite"/>
    </source>
</evidence>
<keyword evidence="3" id="KW-1185">Reference proteome</keyword>
<feature type="compositionally biased region" description="Basic and acidic residues" evidence="1">
    <location>
        <begin position="270"/>
        <end position="281"/>
    </location>
</feature>
<sequence>MEGGGERERGTAGEGEEGEEEEGEKGWRERIHRNVGGSCDSTIDGGLRGLEGDIVQKEGWRAGEKEGEETQERLGKEGEEDVGKEKGEEEEVEEKSRNESDGLREAERKEEEAQEEAVERTLSFNQLHEQQLEPSLPPFPPASFPPPFPPLGEYSGWAATHTAAEEGDVSPLRSLLQSPPLSLLPSLVAGPGPGGVLPLMLSVRTGHVGVVQMLLQLGKEACRARDEVGRHALLEAWERRDVEMIYVLISCFQEERGGRSWGKDEEEEGREEREGDRRAEKTLPAPSLNDLQWRSGQGLIHDAVREGWREVLKELVAMGRKGRTNIVDMSLRSGGMGVRGWGWTPTQMAAMKDDKEGGRLLWREEAVRERGIDAT</sequence>
<feature type="compositionally biased region" description="Basic and acidic residues" evidence="1">
    <location>
        <begin position="1"/>
        <end position="11"/>
    </location>
</feature>
<dbReference type="Proteomes" id="UP000355283">
    <property type="component" value="Unassembled WGS sequence"/>
</dbReference>
<gene>
    <name evidence="2" type="ORF">NSK_005575</name>
</gene>
<proteinExistence type="predicted"/>
<name>A0A4D9CVZ1_9STRA</name>
<accession>A0A4D9CVZ1</accession>
<reference evidence="2 3" key="1">
    <citation type="submission" date="2019-01" db="EMBL/GenBank/DDBJ databases">
        <title>Nuclear Genome Assembly of the Microalgal Biofuel strain Nannochloropsis salina CCMP1776.</title>
        <authorList>
            <person name="Hovde B."/>
        </authorList>
    </citation>
    <scope>NUCLEOTIDE SEQUENCE [LARGE SCALE GENOMIC DNA]</scope>
    <source>
        <strain evidence="2 3">CCMP1776</strain>
    </source>
</reference>
<comment type="caution">
    <text evidence="2">The sequence shown here is derived from an EMBL/GenBank/DDBJ whole genome shotgun (WGS) entry which is preliminary data.</text>
</comment>